<dbReference type="Gene3D" id="3.40.50.1000">
    <property type="entry name" value="HAD superfamily/HAD-like"/>
    <property type="match status" value="1"/>
</dbReference>
<organism evidence="1 2">
    <name type="scientific">Bhargavaea ginsengi</name>
    <dbReference type="NCBI Taxonomy" id="426757"/>
    <lineage>
        <taxon>Bacteria</taxon>
        <taxon>Bacillati</taxon>
        <taxon>Bacillota</taxon>
        <taxon>Bacilli</taxon>
        <taxon>Bacillales</taxon>
        <taxon>Caryophanaceae</taxon>
        <taxon>Bhargavaea</taxon>
    </lineage>
</organism>
<dbReference type="PANTHER" id="PTHR10000">
    <property type="entry name" value="PHOSPHOSERINE PHOSPHATASE"/>
    <property type="match status" value="1"/>
</dbReference>
<dbReference type="NCBIfam" id="TIGR00099">
    <property type="entry name" value="Cof-subfamily"/>
    <property type="match status" value="1"/>
</dbReference>
<dbReference type="GO" id="GO:0016791">
    <property type="term" value="F:phosphatase activity"/>
    <property type="evidence" value="ECO:0007669"/>
    <property type="project" value="TreeGrafter"/>
</dbReference>
<dbReference type="CDD" id="cd07517">
    <property type="entry name" value="HAD_HPP"/>
    <property type="match status" value="1"/>
</dbReference>
<dbReference type="STRING" id="426757.SAMN04488127_0341"/>
<dbReference type="SFLD" id="SFLDS00003">
    <property type="entry name" value="Haloacid_Dehalogenase"/>
    <property type="match status" value="1"/>
</dbReference>
<accession>A0A1H6T885</accession>
<evidence type="ECO:0000313" key="2">
    <source>
        <dbReference type="Proteomes" id="UP000199200"/>
    </source>
</evidence>
<dbReference type="GO" id="GO:0005829">
    <property type="term" value="C:cytosol"/>
    <property type="evidence" value="ECO:0007669"/>
    <property type="project" value="TreeGrafter"/>
</dbReference>
<dbReference type="SFLD" id="SFLDG01144">
    <property type="entry name" value="C2.B.4:_PGP_Like"/>
    <property type="match status" value="1"/>
</dbReference>
<keyword evidence="2" id="KW-1185">Reference proteome</keyword>
<dbReference type="SFLD" id="SFLDG01140">
    <property type="entry name" value="C2.B:_Phosphomannomutase_and_P"/>
    <property type="match status" value="1"/>
</dbReference>
<dbReference type="Pfam" id="PF08282">
    <property type="entry name" value="Hydrolase_3"/>
    <property type="match status" value="1"/>
</dbReference>
<proteinExistence type="predicted"/>
<dbReference type="PANTHER" id="PTHR10000:SF25">
    <property type="entry name" value="PHOSPHATASE YKRA-RELATED"/>
    <property type="match status" value="1"/>
</dbReference>
<sequence length="257" mass="28597">MTKKILFFDIDGTLYDHEKKLPESARRAIMAAREKGHLVAIATGRAPFMVGPVLEDLDVDTYICFNGQYVVHKGELIHGGIIEPDVLARIKEKADRDRFPLIFMADREMVATETGHPHVGDSLSSLKMPYPRASETFYMERPIHQALLFCTEQQEQEYAEAFPEMKFVRWHRTSTDILPAGTSKAGGMQRILDREGLTMSDAVAFGDGLNDIEMLEAAGVGVAMGNGHEEAKKKADYIAGDVSEDGIARILDQLKLI</sequence>
<gene>
    <name evidence="1" type="ORF">SAMN04488127_0341</name>
</gene>
<dbReference type="GO" id="GO:0000287">
    <property type="term" value="F:magnesium ion binding"/>
    <property type="evidence" value="ECO:0007669"/>
    <property type="project" value="TreeGrafter"/>
</dbReference>
<dbReference type="RefSeq" id="WP_092050717.1">
    <property type="nucleotide sequence ID" value="NZ_FNZF01000001.1"/>
</dbReference>
<dbReference type="InterPro" id="IPR023214">
    <property type="entry name" value="HAD_sf"/>
</dbReference>
<evidence type="ECO:0008006" key="3">
    <source>
        <dbReference type="Google" id="ProtNLM"/>
    </source>
</evidence>
<dbReference type="AlphaFoldDB" id="A0A1H6T885"/>
<dbReference type="OrthoDB" id="9810101at2"/>
<dbReference type="InterPro" id="IPR036412">
    <property type="entry name" value="HAD-like_sf"/>
</dbReference>
<name>A0A1H6T885_9BACL</name>
<dbReference type="PROSITE" id="PS01229">
    <property type="entry name" value="COF_2"/>
    <property type="match status" value="1"/>
</dbReference>
<dbReference type="EMBL" id="FNZF01000001">
    <property type="protein sequence ID" value="SEI74364.1"/>
    <property type="molecule type" value="Genomic_DNA"/>
</dbReference>
<dbReference type="InterPro" id="IPR000150">
    <property type="entry name" value="Cof"/>
</dbReference>
<dbReference type="Proteomes" id="UP000199200">
    <property type="component" value="Unassembled WGS sequence"/>
</dbReference>
<dbReference type="Gene3D" id="3.30.1240.10">
    <property type="match status" value="1"/>
</dbReference>
<dbReference type="InterPro" id="IPR006379">
    <property type="entry name" value="HAD-SF_hydro_IIB"/>
</dbReference>
<protein>
    <recommendedName>
        <fullName evidence="3">Cof subfamily of IIB subfamily of haloacid dehalogenase superfamily/HAD-superfamily hydrolase, subfamily IIB</fullName>
    </recommendedName>
</protein>
<dbReference type="SUPFAM" id="SSF56784">
    <property type="entry name" value="HAD-like"/>
    <property type="match status" value="1"/>
</dbReference>
<dbReference type="NCBIfam" id="TIGR01484">
    <property type="entry name" value="HAD-SF-IIB"/>
    <property type="match status" value="1"/>
</dbReference>
<evidence type="ECO:0000313" key="1">
    <source>
        <dbReference type="EMBL" id="SEI74364.1"/>
    </source>
</evidence>
<reference evidence="2" key="1">
    <citation type="submission" date="2016-10" db="EMBL/GenBank/DDBJ databases">
        <authorList>
            <person name="Varghese N."/>
            <person name="Submissions S."/>
        </authorList>
    </citation>
    <scope>NUCLEOTIDE SEQUENCE [LARGE SCALE GENOMIC DNA]</scope>
    <source>
        <strain evidence="2">CGMCC 1.6763</strain>
    </source>
</reference>